<evidence type="ECO:0000313" key="1">
    <source>
        <dbReference type="EMBL" id="KAF2743512.1"/>
    </source>
</evidence>
<gene>
    <name evidence="1" type="ORF">M011DRAFT_217998</name>
</gene>
<evidence type="ECO:0000313" key="2">
    <source>
        <dbReference type="Proteomes" id="UP000799440"/>
    </source>
</evidence>
<dbReference type="Proteomes" id="UP000799440">
    <property type="component" value="Unassembled WGS sequence"/>
</dbReference>
<proteinExistence type="predicted"/>
<dbReference type="EMBL" id="MU006596">
    <property type="protein sequence ID" value="KAF2743512.1"/>
    <property type="molecule type" value="Genomic_DNA"/>
</dbReference>
<protein>
    <submittedName>
        <fullName evidence="1">Uncharacterized protein</fullName>
    </submittedName>
</protein>
<name>A0A6A6UZ08_9PLEO</name>
<organism evidence="1 2">
    <name type="scientific">Sporormia fimetaria CBS 119925</name>
    <dbReference type="NCBI Taxonomy" id="1340428"/>
    <lineage>
        <taxon>Eukaryota</taxon>
        <taxon>Fungi</taxon>
        <taxon>Dikarya</taxon>
        <taxon>Ascomycota</taxon>
        <taxon>Pezizomycotina</taxon>
        <taxon>Dothideomycetes</taxon>
        <taxon>Pleosporomycetidae</taxon>
        <taxon>Pleosporales</taxon>
        <taxon>Sporormiaceae</taxon>
        <taxon>Sporormia</taxon>
    </lineage>
</organism>
<dbReference type="AlphaFoldDB" id="A0A6A6UZ08"/>
<keyword evidence="2" id="KW-1185">Reference proteome</keyword>
<accession>A0A6A6UZ08</accession>
<reference evidence="1" key="1">
    <citation type="journal article" date="2020" name="Stud. Mycol.">
        <title>101 Dothideomycetes genomes: a test case for predicting lifestyles and emergence of pathogens.</title>
        <authorList>
            <person name="Haridas S."/>
            <person name="Albert R."/>
            <person name="Binder M."/>
            <person name="Bloem J."/>
            <person name="Labutti K."/>
            <person name="Salamov A."/>
            <person name="Andreopoulos B."/>
            <person name="Baker S."/>
            <person name="Barry K."/>
            <person name="Bills G."/>
            <person name="Bluhm B."/>
            <person name="Cannon C."/>
            <person name="Castanera R."/>
            <person name="Culley D."/>
            <person name="Daum C."/>
            <person name="Ezra D."/>
            <person name="Gonzalez J."/>
            <person name="Henrissat B."/>
            <person name="Kuo A."/>
            <person name="Liang C."/>
            <person name="Lipzen A."/>
            <person name="Lutzoni F."/>
            <person name="Magnuson J."/>
            <person name="Mondo S."/>
            <person name="Nolan M."/>
            <person name="Ohm R."/>
            <person name="Pangilinan J."/>
            <person name="Park H.-J."/>
            <person name="Ramirez L."/>
            <person name="Alfaro M."/>
            <person name="Sun H."/>
            <person name="Tritt A."/>
            <person name="Yoshinaga Y."/>
            <person name="Zwiers L.-H."/>
            <person name="Turgeon B."/>
            <person name="Goodwin S."/>
            <person name="Spatafora J."/>
            <person name="Crous P."/>
            <person name="Grigoriev I."/>
        </authorList>
    </citation>
    <scope>NUCLEOTIDE SEQUENCE</scope>
    <source>
        <strain evidence="1">CBS 119925</strain>
    </source>
</reference>
<sequence>MADEQFPYCMSGRAAGRFLWVPWFCGPMDLHMRDALLDRLPTHQSKPGGGVPERRWTSAGLQGRGGVVVVDCRPEKSVPGRGAAGEQEKLQKNISSCCVRFRDHPQVKATHGMWVSNGPGEWWLGLQGSGPANQGTVHSCVLAAISRRGQVRTPQTSKPSRSITYKHAAFAVAVEGDCVAWLVQDCRQGTSRTRVAFSQW</sequence>